<protein>
    <submittedName>
        <fullName evidence="1">Uncharacterized protein</fullName>
    </submittedName>
</protein>
<evidence type="ECO:0000313" key="2">
    <source>
        <dbReference type="Proteomes" id="UP000199632"/>
    </source>
</evidence>
<accession>A0A1H3U717</accession>
<sequence>MHGQPWGPDEPTMAFEMARLSIFAIDDFLTSIDKLLAPPLPPLPIYGQEVLARSVLESAGFAYWLVDPQITVRQRVARTYLHFWEAASTAVKNAAAVGSAQSIAGAQAHLASILTRVDDLGLGHRKTKGKTTIGGEQLPSKTDRVAAVLAGPVRGEHAIVYSLYSGVAHGEMTGILSRRLHPPASGTDPVMTITPRQLLGNVELAAVAFGQLQERLCHGGMGSSPREVANHLWEHNVGRRLQAIRSRLI</sequence>
<dbReference type="Proteomes" id="UP000199632">
    <property type="component" value="Unassembled WGS sequence"/>
</dbReference>
<name>A0A1H3U717_9ACTN</name>
<dbReference type="EMBL" id="FNQB01000004">
    <property type="protein sequence ID" value="SDZ58293.1"/>
    <property type="molecule type" value="Genomic_DNA"/>
</dbReference>
<reference evidence="2" key="1">
    <citation type="submission" date="2016-10" db="EMBL/GenBank/DDBJ databases">
        <authorList>
            <person name="Varghese N."/>
            <person name="Submissions S."/>
        </authorList>
    </citation>
    <scope>NUCLEOTIDE SEQUENCE [LARGE SCALE GENOMIC DNA]</scope>
    <source>
        <strain evidence="2">DSM 44718</strain>
    </source>
</reference>
<dbReference type="AlphaFoldDB" id="A0A1H3U717"/>
<proteinExistence type="predicted"/>
<gene>
    <name evidence="1" type="ORF">SAMN05421684_6690</name>
</gene>
<organism evidence="1 2">
    <name type="scientific">Asanoa ishikariensis</name>
    <dbReference type="NCBI Taxonomy" id="137265"/>
    <lineage>
        <taxon>Bacteria</taxon>
        <taxon>Bacillati</taxon>
        <taxon>Actinomycetota</taxon>
        <taxon>Actinomycetes</taxon>
        <taxon>Micromonosporales</taxon>
        <taxon>Micromonosporaceae</taxon>
        <taxon>Asanoa</taxon>
    </lineage>
</organism>
<evidence type="ECO:0000313" key="1">
    <source>
        <dbReference type="EMBL" id="SDZ58293.1"/>
    </source>
</evidence>
<keyword evidence="2" id="KW-1185">Reference proteome</keyword>